<keyword evidence="4 7" id="KW-0812">Transmembrane</keyword>
<feature type="transmembrane region" description="Helical" evidence="7">
    <location>
        <begin position="280"/>
        <end position="302"/>
    </location>
</feature>
<dbReference type="GO" id="GO:1902600">
    <property type="term" value="P:proton transmembrane transport"/>
    <property type="evidence" value="ECO:0007669"/>
    <property type="project" value="InterPro"/>
</dbReference>
<feature type="transmembrane region" description="Helical" evidence="7">
    <location>
        <begin position="188"/>
        <end position="209"/>
    </location>
</feature>
<keyword evidence="5 7" id="KW-1133">Transmembrane helix</keyword>
<dbReference type="Gene3D" id="3.40.50.720">
    <property type="entry name" value="NAD(P)-binding Rossmann-like Domain"/>
    <property type="match status" value="1"/>
</dbReference>
<dbReference type="InterPro" id="IPR006153">
    <property type="entry name" value="Cation/H_exchanger_TM"/>
</dbReference>
<evidence type="ECO:0000256" key="1">
    <source>
        <dbReference type="ARBA" id="ARBA00004141"/>
    </source>
</evidence>
<dbReference type="GO" id="GO:0006813">
    <property type="term" value="P:potassium ion transport"/>
    <property type="evidence" value="ECO:0007669"/>
    <property type="project" value="InterPro"/>
</dbReference>
<feature type="transmembrane region" description="Helical" evidence="7">
    <location>
        <begin position="366"/>
        <end position="386"/>
    </location>
</feature>
<proteinExistence type="inferred from homology"/>
<evidence type="ECO:0000313" key="9">
    <source>
        <dbReference type="EMBL" id="OGE65733.1"/>
    </source>
</evidence>
<feature type="transmembrane region" description="Helical" evidence="7">
    <location>
        <begin position="63"/>
        <end position="83"/>
    </location>
</feature>
<feature type="transmembrane region" description="Helical" evidence="7">
    <location>
        <begin position="341"/>
        <end position="360"/>
    </location>
</feature>
<evidence type="ECO:0000256" key="6">
    <source>
        <dbReference type="ARBA" id="ARBA00023136"/>
    </source>
</evidence>
<feature type="transmembrane region" description="Helical" evidence="7">
    <location>
        <begin position="156"/>
        <end position="182"/>
    </location>
</feature>
<dbReference type="PANTHER" id="PTHR42751:SF3">
    <property type="entry name" value="SODIUM_GLUTAMATE SYMPORTER"/>
    <property type="match status" value="1"/>
</dbReference>
<feature type="transmembrane region" description="Helical" evidence="7">
    <location>
        <begin position="125"/>
        <end position="144"/>
    </location>
</feature>
<evidence type="ECO:0000313" key="10">
    <source>
        <dbReference type="Proteomes" id="UP000178017"/>
    </source>
</evidence>
<evidence type="ECO:0000256" key="5">
    <source>
        <dbReference type="ARBA" id="ARBA00022989"/>
    </source>
</evidence>
<dbReference type="InterPro" id="IPR003148">
    <property type="entry name" value="RCK_N"/>
</dbReference>
<evidence type="ECO:0000259" key="8">
    <source>
        <dbReference type="PROSITE" id="PS51201"/>
    </source>
</evidence>
<feature type="transmembrane region" description="Helical" evidence="7">
    <location>
        <begin position="95"/>
        <end position="119"/>
    </location>
</feature>
<feature type="transmembrane region" description="Helical" evidence="7">
    <location>
        <begin position="6"/>
        <end position="25"/>
    </location>
</feature>
<dbReference type="Pfam" id="PF02254">
    <property type="entry name" value="TrkA_N"/>
    <property type="match status" value="1"/>
</dbReference>
<dbReference type="InterPro" id="IPR038770">
    <property type="entry name" value="Na+/solute_symporter_sf"/>
</dbReference>
<reference evidence="9 10" key="1">
    <citation type="journal article" date="2016" name="Nat. Commun.">
        <title>Thousands of microbial genomes shed light on interconnected biogeochemical processes in an aquifer system.</title>
        <authorList>
            <person name="Anantharaman K."/>
            <person name="Brown C.T."/>
            <person name="Hug L.A."/>
            <person name="Sharon I."/>
            <person name="Castelle C.J."/>
            <person name="Probst A.J."/>
            <person name="Thomas B.C."/>
            <person name="Singh A."/>
            <person name="Wilkins M.J."/>
            <person name="Karaoz U."/>
            <person name="Brodie E.L."/>
            <person name="Williams K.H."/>
            <person name="Hubbard S.S."/>
            <person name="Banfield J.F."/>
        </authorList>
    </citation>
    <scope>NUCLEOTIDE SEQUENCE [LARGE SCALE GENOMIC DNA]</scope>
</reference>
<evidence type="ECO:0000256" key="3">
    <source>
        <dbReference type="ARBA" id="ARBA00022448"/>
    </source>
</evidence>
<gene>
    <name evidence="9" type="ORF">A3B49_02660</name>
</gene>
<accession>A0A1F5MK57</accession>
<dbReference type="Gene3D" id="1.20.1530.20">
    <property type="match status" value="1"/>
</dbReference>
<feature type="domain" description="RCK N-terminal" evidence="8">
    <location>
        <begin position="420"/>
        <end position="536"/>
    </location>
</feature>
<comment type="caution">
    <text evidence="9">The sequence shown here is derived from an EMBL/GenBank/DDBJ whole genome shotgun (WGS) entry which is preliminary data.</text>
</comment>
<dbReference type="SUPFAM" id="SSF51735">
    <property type="entry name" value="NAD(P)-binding Rossmann-fold domains"/>
    <property type="match status" value="1"/>
</dbReference>
<comment type="subcellular location">
    <subcellularLocation>
        <location evidence="1">Membrane</location>
        <topology evidence="1">Multi-pass membrane protein</topology>
    </subcellularLocation>
</comment>
<dbReference type="PANTHER" id="PTHR42751">
    <property type="entry name" value="SODIUM/HYDROGEN EXCHANGER FAMILY/TRKA DOMAIN PROTEIN"/>
    <property type="match status" value="1"/>
</dbReference>
<feature type="transmembrane region" description="Helical" evidence="7">
    <location>
        <begin position="308"/>
        <end position="329"/>
    </location>
</feature>
<dbReference type="AlphaFoldDB" id="A0A1F5MK57"/>
<evidence type="ECO:0000256" key="2">
    <source>
        <dbReference type="ARBA" id="ARBA00005551"/>
    </source>
</evidence>
<feature type="transmembrane region" description="Helical" evidence="7">
    <location>
        <begin position="32"/>
        <end position="57"/>
    </location>
</feature>
<dbReference type="Proteomes" id="UP000178017">
    <property type="component" value="Unassembled WGS sequence"/>
</dbReference>
<evidence type="ECO:0000256" key="4">
    <source>
        <dbReference type="ARBA" id="ARBA00022692"/>
    </source>
</evidence>
<organism evidence="9 10">
    <name type="scientific">Candidatus Daviesbacteria bacterium RIFCSPLOWO2_01_FULL_40_24</name>
    <dbReference type="NCBI Taxonomy" id="1797787"/>
    <lineage>
        <taxon>Bacteria</taxon>
        <taxon>Candidatus Daviesiibacteriota</taxon>
    </lineage>
</organism>
<sequence length="579" mass="63408">MESTNALFIQLAVVLGLSAFFGFVLKFFKLPLVVAYLLAGVFLAMLEAFPSLGYLLGIGDFSALAHLPEIGIAFVLFFVGMELDLKEIQVLGKPIVVASLGQIGLSLMAGFLIAQLLGFAVVESLYLGVGLSVSSTIVVVKMLLEKQDLSSLYGKLSLGILLIEDLVAILLLMVMTVGSSIFNVGLQANFPLLMLVLKGSILMMVSIFLSRHVLNSLFRATASSAELLFLSALAWCFVFVAFSLLLGFSVVIGAFLAGVALANSPFHYEIQGKVKPLRDFFVTLFFVYLGSQVTFSELGAALPLIAVFTTYALIIKPIIFLLILGAFGFRKHTIFQTALNLSQISEFSLIIMIVGLNQGLVSSVGLTAMALTGVISIIISSIMINFSKTIYRRLKGFIGFFEHGKFVHESEMALEESGIKDHIILIGAHRIGGEVVRYLNKEEIPLLVLDFNPKIIQKLISQKIHALYGDIGDPEILDFLSLEEAKLIISTAANIDDNLMLLSEIKRRKAQAVVITRATSIIEAEELYNAGSDYVILPETITGDFLTQILKNHWPGLSYFKDRSERELERLSKNKLAVE</sequence>
<comment type="similarity">
    <text evidence="2">Belongs to the monovalent cation:proton antiporter 2 (CPA2) transporter (TC 2.A.37) family.</text>
</comment>
<protein>
    <recommendedName>
        <fullName evidence="8">RCK N-terminal domain-containing protein</fullName>
    </recommendedName>
</protein>
<evidence type="ECO:0000256" key="7">
    <source>
        <dbReference type="SAM" id="Phobius"/>
    </source>
</evidence>
<feature type="transmembrane region" description="Helical" evidence="7">
    <location>
        <begin position="221"/>
        <end position="242"/>
    </location>
</feature>
<name>A0A1F5MK57_9BACT</name>
<dbReference type="EMBL" id="MFDO01000009">
    <property type="protein sequence ID" value="OGE65733.1"/>
    <property type="molecule type" value="Genomic_DNA"/>
</dbReference>
<dbReference type="InterPro" id="IPR036291">
    <property type="entry name" value="NAD(P)-bd_dom_sf"/>
</dbReference>
<dbReference type="GO" id="GO:0015297">
    <property type="term" value="F:antiporter activity"/>
    <property type="evidence" value="ECO:0007669"/>
    <property type="project" value="InterPro"/>
</dbReference>
<keyword evidence="3" id="KW-0813">Transport</keyword>
<dbReference type="Pfam" id="PF00999">
    <property type="entry name" value="Na_H_Exchanger"/>
    <property type="match status" value="1"/>
</dbReference>
<feature type="transmembrane region" description="Helical" evidence="7">
    <location>
        <begin position="248"/>
        <end position="268"/>
    </location>
</feature>
<keyword evidence="6 7" id="KW-0472">Membrane</keyword>
<dbReference type="PROSITE" id="PS51201">
    <property type="entry name" value="RCK_N"/>
    <property type="match status" value="1"/>
</dbReference>
<dbReference type="GO" id="GO:0016020">
    <property type="term" value="C:membrane"/>
    <property type="evidence" value="ECO:0007669"/>
    <property type="project" value="UniProtKB-SubCell"/>
</dbReference>